<organism evidence="2 3">
    <name type="scientific">Candidatus Zambryskibacteria bacterium RIFCSPLOWO2_01_FULL_45_21</name>
    <dbReference type="NCBI Taxonomy" id="1802761"/>
    <lineage>
        <taxon>Bacteria</taxon>
        <taxon>Candidatus Zambryskiibacteriota</taxon>
    </lineage>
</organism>
<evidence type="ECO:0000256" key="1">
    <source>
        <dbReference type="SAM" id="Phobius"/>
    </source>
</evidence>
<accession>A0A1G2U1G1</accession>
<name>A0A1G2U1G1_9BACT</name>
<protein>
    <submittedName>
        <fullName evidence="2">Uncharacterized protein</fullName>
    </submittedName>
</protein>
<evidence type="ECO:0000313" key="2">
    <source>
        <dbReference type="EMBL" id="OHB03361.1"/>
    </source>
</evidence>
<keyword evidence="1" id="KW-0812">Transmembrane</keyword>
<feature type="transmembrane region" description="Helical" evidence="1">
    <location>
        <begin position="21"/>
        <end position="41"/>
    </location>
</feature>
<sequence>MFNLLPEKEKKQLWKEYRLRRVILSLFFVVAIGFVALVFYVPSLMLTISKQKEVVNRIEAVKRSTLSSEADSLNKELTVESLKIKALEVPDNSMSVSELIGNILADKGDNIRVKSVAYKRGVGIESKIILSGFAKDRDSLLGFTQTLENGELFEKVDLPVSSFAKDKNLDFSVSVSGKF</sequence>
<dbReference type="Proteomes" id="UP000176800">
    <property type="component" value="Unassembled WGS sequence"/>
</dbReference>
<dbReference type="EMBL" id="MHWE01000019">
    <property type="protein sequence ID" value="OHB03361.1"/>
    <property type="molecule type" value="Genomic_DNA"/>
</dbReference>
<keyword evidence="1" id="KW-1133">Transmembrane helix</keyword>
<reference evidence="2 3" key="1">
    <citation type="journal article" date="2016" name="Nat. Commun.">
        <title>Thousands of microbial genomes shed light on interconnected biogeochemical processes in an aquifer system.</title>
        <authorList>
            <person name="Anantharaman K."/>
            <person name="Brown C.T."/>
            <person name="Hug L.A."/>
            <person name="Sharon I."/>
            <person name="Castelle C.J."/>
            <person name="Probst A.J."/>
            <person name="Thomas B.C."/>
            <person name="Singh A."/>
            <person name="Wilkins M.J."/>
            <person name="Karaoz U."/>
            <person name="Brodie E.L."/>
            <person name="Williams K.H."/>
            <person name="Hubbard S.S."/>
            <person name="Banfield J.F."/>
        </authorList>
    </citation>
    <scope>NUCLEOTIDE SEQUENCE [LARGE SCALE GENOMIC DNA]</scope>
</reference>
<keyword evidence="1" id="KW-0472">Membrane</keyword>
<gene>
    <name evidence="2" type="ORF">A3B14_00445</name>
</gene>
<dbReference type="AlphaFoldDB" id="A0A1G2U1G1"/>
<proteinExistence type="predicted"/>
<evidence type="ECO:0000313" key="3">
    <source>
        <dbReference type="Proteomes" id="UP000176800"/>
    </source>
</evidence>
<comment type="caution">
    <text evidence="2">The sequence shown here is derived from an EMBL/GenBank/DDBJ whole genome shotgun (WGS) entry which is preliminary data.</text>
</comment>